<reference evidence="3" key="1">
    <citation type="submission" date="2016-11" db="EMBL/GenBank/DDBJ databases">
        <authorList>
            <person name="Varghese N."/>
            <person name="Submissions S."/>
        </authorList>
    </citation>
    <scope>NUCLEOTIDE SEQUENCE [LARGE SCALE GENOMIC DNA]</scope>
    <source>
        <strain evidence="3">DSM 100564</strain>
    </source>
</reference>
<organism evidence="2 3">
    <name type="scientific">Shimia gijangensis</name>
    <dbReference type="NCBI Taxonomy" id="1470563"/>
    <lineage>
        <taxon>Bacteria</taxon>
        <taxon>Pseudomonadati</taxon>
        <taxon>Pseudomonadota</taxon>
        <taxon>Alphaproteobacteria</taxon>
        <taxon>Rhodobacterales</taxon>
        <taxon>Roseobacteraceae</taxon>
    </lineage>
</organism>
<dbReference type="EMBL" id="FQZQ01000013">
    <property type="protein sequence ID" value="SHJ79561.1"/>
    <property type="molecule type" value="Genomic_DNA"/>
</dbReference>
<evidence type="ECO:0000256" key="1">
    <source>
        <dbReference type="SAM" id="SignalP"/>
    </source>
</evidence>
<evidence type="ECO:0000313" key="3">
    <source>
        <dbReference type="Proteomes" id="UP000183982"/>
    </source>
</evidence>
<protein>
    <submittedName>
        <fullName evidence="2">Uncharacterized protein</fullName>
    </submittedName>
</protein>
<dbReference type="Proteomes" id="UP000183982">
    <property type="component" value="Unassembled WGS sequence"/>
</dbReference>
<dbReference type="AlphaFoldDB" id="A0A1M6M7W2"/>
<feature type="chain" id="PRO_5012612902" evidence="1">
    <location>
        <begin position="21"/>
        <end position="125"/>
    </location>
</feature>
<accession>A0A1M6M7W2</accession>
<name>A0A1M6M7W2_9RHOB</name>
<feature type="signal peptide" evidence="1">
    <location>
        <begin position="1"/>
        <end position="20"/>
    </location>
</feature>
<gene>
    <name evidence="2" type="ORF">SAMN05444000_11356</name>
</gene>
<evidence type="ECO:0000313" key="2">
    <source>
        <dbReference type="EMBL" id="SHJ79561.1"/>
    </source>
</evidence>
<dbReference type="STRING" id="1470563.SAMN05444000_11356"/>
<keyword evidence="3" id="KW-1185">Reference proteome</keyword>
<keyword evidence="1" id="KW-0732">Signal</keyword>
<sequence>MQKLALPTILIFLLSSVVNAQDERTEYKLIDTGVLNHSTLGKGILMIIVPEPMPEGGIHGEIVQQAMPGICNFYAPNVIPYVMKKTETEDPEFVGVRINSSSKSVDQYVMQAYQIAQNECGAPLN</sequence>
<proteinExistence type="predicted"/>